<dbReference type="InterPro" id="IPR001647">
    <property type="entry name" value="HTH_TetR"/>
</dbReference>
<keyword evidence="3" id="KW-0804">Transcription</keyword>
<keyword evidence="1" id="KW-0805">Transcription regulation</keyword>
<dbReference type="GO" id="GO:0003677">
    <property type="term" value="F:DNA binding"/>
    <property type="evidence" value="ECO:0007669"/>
    <property type="project" value="UniProtKB-KW"/>
</dbReference>
<evidence type="ECO:0000313" key="6">
    <source>
        <dbReference type="EMBL" id="WPU66598.1"/>
    </source>
</evidence>
<evidence type="ECO:0000256" key="2">
    <source>
        <dbReference type="ARBA" id="ARBA00023125"/>
    </source>
</evidence>
<evidence type="ECO:0000313" key="7">
    <source>
        <dbReference type="Proteomes" id="UP001324634"/>
    </source>
</evidence>
<dbReference type="InterPro" id="IPR011075">
    <property type="entry name" value="TetR_C"/>
</dbReference>
<feature type="domain" description="Tetracyclin repressor-like C-terminal" evidence="5">
    <location>
        <begin position="113"/>
        <end position="174"/>
    </location>
</feature>
<evidence type="ECO:0000256" key="3">
    <source>
        <dbReference type="ARBA" id="ARBA00023163"/>
    </source>
</evidence>
<name>A0AAX4HT73_9BACT</name>
<dbReference type="PANTHER" id="PTHR47506">
    <property type="entry name" value="TRANSCRIPTIONAL REGULATORY PROTEIN"/>
    <property type="match status" value="1"/>
</dbReference>
<dbReference type="SUPFAM" id="SSF46689">
    <property type="entry name" value="Homeodomain-like"/>
    <property type="match status" value="1"/>
</dbReference>
<dbReference type="SUPFAM" id="SSF48498">
    <property type="entry name" value="Tetracyclin repressor-like, C-terminal domain"/>
    <property type="match status" value="1"/>
</dbReference>
<organism evidence="6 7">
    <name type="scientific">Peredibacter starrii</name>
    <dbReference type="NCBI Taxonomy" id="28202"/>
    <lineage>
        <taxon>Bacteria</taxon>
        <taxon>Pseudomonadati</taxon>
        <taxon>Bdellovibrionota</taxon>
        <taxon>Bacteriovoracia</taxon>
        <taxon>Bacteriovoracales</taxon>
        <taxon>Bacteriovoracaceae</taxon>
        <taxon>Peredibacter</taxon>
    </lineage>
</organism>
<keyword evidence="7" id="KW-1185">Reference proteome</keyword>
<evidence type="ECO:0000259" key="4">
    <source>
        <dbReference type="Pfam" id="PF00440"/>
    </source>
</evidence>
<reference evidence="6 7" key="1">
    <citation type="submission" date="2023-11" db="EMBL/GenBank/DDBJ databases">
        <title>Peredibacter starrii A3.12.</title>
        <authorList>
            <person name="Mitchell R.J."/>
        </authorList>
    </citation>
    <scope>NUCLEOTIDE SEQUENCE [LARGE SCALE GENOMIC DNA]</scope>
    <source>
        <strain evidence="6 7">A3.12</strain>
    </source>
</reference>
<dbReference type="AlphaFoldDB" id="A0AAX4HT73"/>
<proteinExistence type="predicted"/>
<dbReference type="PANTHER" id="PTHR47506:SF6">
    <property type="entry name" value="HTH-TYPE TRANSCRIPTIONAL REPRESSOR NEMR"/>
    <property type="match status" value="1"/>
</dbReference>
<dbReference type="Gene3D" id="1.10.357.10">
    <property type="entry name" value="Tetracycline Repressor, domain 2"/>
    <property type="match status" value="1"/>
</dbReference>
<dbReference type="KEGG" id="psti:SOO65_07555"/>
<dbReference type="Pfam" id="PF00440">
    <property type="entry name" value="TetR_N"/>
    <property type="match status" value="1"/>
</dbReference>
<dbReference type="RefSeq" id="WP_321398971.1">
    <property type="nucleotide sequence ID" value="NZ_CP139487.1"/>
</dbReference>
<dbReference type="InterPro" id="IPR036271">
    <property type="entry name" value="Tet_transcr_reg_TetR-rel_C_sf"/>
</dbReference>
<evidence type="ECO:0000256" key="1">
    <source>
        <dbReference type="ARBA" id="ARBA00023015"/>
    </source>
</evidence>
<keyword evidence="2" id="KW-0238">DNA-binding</keyword>
<dbReference type="InterPro" id="IPR009057">
    <property type="entry name" value="Homeodomain-like_sf"/>
</dbReference>
<accession>A0AAX4HT73</accession>
<dbReference type="Proteomes" id="UP001324634">
    <property type="component" value="Chromosome"/>
</dbReference>
<evidence type="ECO:0000259" key="5">
    <source>
        <dbReference type="Pfam" id="PF16925"/>
    </source>
</evidence>
<sequence>MSRTKKMSDSDLLEIAFDVIAREGFTSFTFEQVGKAVKLSPAALVKRFKTKKQLALLARNQKWERNIGEIESQKFKELEGLNGIFDFLTVIANSVNSKRLNEHVIWLGTEAGNPRSRKKVAAYFETTRNVFQKLLKEAIERGELSKKIDPKPFSKTLEALVQGAIFQFAFLDERDIEFHLKVHFKTVLAPYILKEVT</sequence>
<feature type="domain" description="HTH tetR-type" evidence="4">
    <location>
        <begin position="12"/>
        <end position="55"/>
    </location>
</feature>
<dbReference type="Pfam" id="PF16925">
    <property type="entry name" value="TetR_C_13"/>
    <property type="match status" value="1"/>
</dbReference>
<protein>
    <submittedName>
        <fullName evidence="6">TetR family transcriptional regulator</fullName>
    </submittedName>
</protein>
<gene>
    <name evidence="6" type="ORF">SOO65_07555</name>
</gene>
<dbReference type="EMBL" id="CP139487">
    <property type="protein sequence ID" value="WPU66598.1"/>
    <property type="molecule type" value="Genomic_DNA"/>
</dbReference>